<dbReference type="Pfam" id="PF00583">
    <property type="entry name" value="Acetyltransf_1"/>
    <property type="match status" value="1"/>
</dbReference>
<protein>
    <submittedName>
        <fullName evidence="2">GNAT family N-acetyltransferase</fullName>
        <ecNumber evidence="2">2.3.-.-</ecNumber>
    </submittedName>
</protein>
<dbReference type="SUPFAM" id="SSF55729">
    <property type="entry name" value="Acyl-CoA N-acyltransferases (Nat)"/>
    <property type="match status" value="1"/>
</dbReference>
<dbReference type="GO" id="GO:0016746">
    <property type="term" value="F:acyltransferase activity"/>
    <property type="evidence" value="ECO:0007669"/>
    <property type="project" value="UniProtKB-KW"/>
</dbReference>
<evidence type="ECO:0000259" key="1">
    <source>
        <dbReference type="PROSITE" id="PS51186"/>
    </source>
</evidence>
<dbReference type="EMBL" id="JBHSZO010000013">
    <property type="protein sequence ID" value="MFC7218632.1"/>
    <property type="molecule type" value="Genomic_DNA"/>
</dbReference>
<dbReference type="InterPro" id="IPR016181">
    <property type="entry name" value="Acyl_CoA_acyltransferase"/>
</dbReference>
<dbReference type="EC" id="2.3.-.-" evidence="2"/>
<dbReference type="CDD" id="cd04301">
    <property type="entry name" value="NAT_SF"/>
    <property type="match status" value="1"/>
</dbReference>
<dbReference type="InterPro" id="IPR000182">
    <property type="entry name" value="GNAT_dom"/>
</dbReference>
<keyword evidence="2" id="KW-0808">Transferase</keyword>
<evidence type="ECO:0000313" key="3">
    <source>
        <dbReference type="Proteomes" id="UP001596413"/>
    </source>
</evidence>
<evidence type="ECO:0000313" key="2">
    <source>
        <dbReference type="EMBL" id="MFC7218632.1"/>
    </source>
</evidence>
<dbReference type="Proteomes" id="UP001596413">
    <property type="component" value="Unassembled WGS sequence"/>
</dbReference>
<name>A0ABW2GDF1_9ACTN</name>
<organism evidence="2 3">
    <name type="scientific">Streptomyces polyrhachis</name>
    <dbReference type="NCBI Taxonomy" id="1282885"/>
    <lineage>
        <taxon>Bacteria</taxon>
        <taxon>Bacillati</taxon>
        <taxon>Actinomycetota</taxon>
        <taxon>Actinomycetes</taxon>
        <taxon>Kitasatosporales</taxon>
        <taxon>Streptomycetaceae</taxon>
        <taxon>Streptomyces</taxon>
    </lineage>
</organism>
<dbReference type="Gene3D" id="3.40.630.30">
    <property type="match status" value="1"/>
</dbReference>
<keyword evidence="2" id="KW-0012">Acyltransferase</keyword>
<dbReference type="RefSeq" id="WP_386414031.1">
    <property type="nucleotide sequence ID" value="NZ_JBHSZO010000013.1"/>
</dbReference>
<keyword evidence="3" id="KW-1185">Reference proteome</keyword>
<comment type="caution">
    <text evidence="2">The sequence shown here is derived from an EMBL/GenBank/DDBJ whole genome shotgun (WGS) entry which is preliminary data.</text>
</comment>
<reference evidence="3" key="1">
    <citation type="journal article" date="2019" name="Int. J. Syst. Evol. Microbiol.">
        <title>The Global Catalogue of Microorganisms (GCM) 10K type strain sequencing project: providing services to taxonomists for standard genome sequencing and annotation.</title>
        <authorList>
            <consortium name="The Broad Institute Genomics Platform"/>
            <consortium name="The Broad Institute Genome Sequencing Center for Infectious Disease"/>
            <person name="Wu L."/>
            <person name="Ma J."/>
        </authorList>
    </citation>
    <scope>NUCLEOTIDE SEQUENCE [LARGE SCALE GENOMIC DNA]</scope>
    <source>
        <strain evidence="3">CGMCC 1.13681</strain>
    </source>
</reference>
<sequence>MDQLLPLYDAQMRRNAPADGPGVQVERTATVVRQTGGPGDWNGVVWSALTAAGADAEIAAQVAHYTALGLDFEWKLYAHDGPADLADRLLAAGFAPEPAEALMVAPTAALPLDVPLPDGVELRPVTDAAGVDLAVAVHEDAFGTPGDHLRHQMLGQLASSADEVHIFVAMAGERPISAARLELTPARDFAGLWGGGTAPDWQGRGLYRALLAHRTRIAASHGYRYLQVDASDQSRPILQRLGFTRLTTTTPYVYQVKGR</sequence>
<accession>A0ABW2GDF1</accession>
<gene>
    <name evidence="2" type="ORF">ACFQLX_10700</name>
</gene>
<feature type="domain" description="N-acetyltransferase" evidence="1">
    <location>
        <begin position="120"/>
        <end position="259"/>
    </location>
</feature>
<proteinExistence type="predicted"/>
<dbReference type="PROSITE" id="PS51186">
    <property type="entry name" value="GNAT"/>
    <property type="match status" value="1"/>
</dbReference>